<keyword evidence="2 4" id="KW-0560">Oxidoreductase</keyword>
<dbReference type="SMART" id="SM00846">
    <property type="entry name" value="Gp_dh_N"/>
    <property type="match status" value="1"/>
</dbReference>
<reference evidence="4 5" key="1">
    <citation type="submission" date="2018-06" db="EMBL/GenBank/DDBJ databases">
        <authorList>
            <consortium name="Pathogen Informatics"/>
            <person name="Doyle S."/>
        </authorList>
    </citation>
    <scope>NUCLEOTIDE SEQUENCE [LARGE SCALE GENOMIC DNA]</scope>
    <source>
        <strain evidence="4 5">NCTC7878</strain>
    </source>
</reference>
<comment type="similarity">
    <text evidence="1">Belongs to the glyceraldehyde-3-phosphate dehydrogenase family.</text>
</comment>
<accession>A0A2X2K1C9</accession>
<dbReference type="Proteomes" id="UP000249913">
    <property type="component" value="Unassembled WGS sequence"/>
</dbReference>
<feature type="domain" description="Glyceraldehyde 3-phosphate dehydrogenase NAD(P) binding" evidence="3">
    <location>
        <begin position="3"/>
        <end position="118"/>
    </location>
</feature>
<name>A0A2X2K1C9_STAAU</name>
<dbReference type="GO" id="GO:0004365">
    <property type="term" value="F:glyceraldehyde-3-phosphate dehydrogenase (NAD+) (phosphorylating) activity"/>
    <property type="evidence" value="ECO:0007669"/>
    <property type="project" value="UniProtKB-EC"/>
</dbReference>
<evidence type="ECO:0000259" key="3">
    <source>
        <dbReference type="SMART" id="SM00846"/>
    </source>
</evidence>
<evidence type="ECO:0000256" key="2">
    <source>
        <dbReference type="ARBA" id="ARBA00023002"/>
    </source>
</evidence>
<dbReference type="EMBL" id="UAUX01000015">
    <property type="protein sequence ID" value="SQA00077.1"/>
    <property type="molecule type" value="Genomic_DNA"/>
</dbReference>
<dbReference type="CDD" id="cd05214">
    <property type="entry name" value="GAPDH_I_N"/>
    <property type="match status" value="1"/>
</dbReference>
<dbReference type="Pfam" id="PF00044">
    <property type="entry name" value="Gp_dh_N"/>
    <property type="match status" value="1"/>
</dbReference>
<dbReference type="InterPro" id="IPR036291">
    <property type="entry name" value="NAD(P)-bd_dom_sf"/>
</dbReference>
<dbReference type="Gene3D" id="3.40.50.720">
    <property type="entry name" value="NAD(P)-binding Rossmann-like Domain"/>
    <property type="match status" value="1"/>
</dbReference>
<dbReference type="GO" id="GO:0051287">
    <property type="term" value="F:NAD binding"/>
    <property type="evidence" value="ECO:0007669"/>
    <property type="project" value="InterPro"/>
</dbReference>
<gene>
    <name evidence="4" type="primary">gapA2_3</name>
    <name evidence="4" type="ORF">NCTC7878_03234</name>
</gene>
<dbReference type="EC" id="1.2.1.12" evidence="4"/>
<organism evidence="4 5">
    <name type="scientific">Staphylococcus aureus</name>
    <dbReference type="NCBI Taxonomy" id="1280"/>
    <lineage>
        <taxon>Bacteria</taxon>
        <taxon>Bacillati</taxon>
        <taxon>Bacillota</taxon>
        <taxon>Bacilli</taxon>
        <taxon>Bacillales</taxon>
        <taxon>Staphylococcaceae</taxon>
        <taxon>Staphylococcus</taxon>
    </lineage>
</organism>
<dbReference type="FunFam" id="3.40.50.720:FF:000001">
    <property type="entry name" value="Glyceraldehyde-3-phosphate dehydrogenase"/>
    <property type="match status" value="1"/>
</dbReference>
<dbReference type="InterPro" id="IPR020831">
    <property type="entry name" value="GlycerAld/Erythrose_P_DH"/>
</dbReference>
<evidence type="ECO:0000256" key="1">
    <source>
        <dbReference type="ARBA" id="ARBA00007406"/>
    </source>
</evidence>
<sequence>MSTNIAINGMGRIGRMVLRIALQNKNLNVVAINASYPPETIAHLINYDTTHGKYNLKVEPIENGLQVGDHKIKLVADRNPENLPWKELDIDIAIDATGKFNHGDKAIAHIKAGAKKVC</sequence>
<dbReference type="PANTHER" id="PTHR43148">
    <property type="entry name" value="GLYCERALDEHYDE-3-PHOSPHATE DEHYDROGENASE 2"/>
    <property type="match status" value="1"/>
</dbReference>
<evidence type="ECO:0000313" key="4">
    <source>
        <dbReference type="EMBL" id="SQA00077.1"/>
    </source>
</evidence>
<proteinExistence type="inferred from homology"/>
<evidence type="ECO:0000313" key="5">
    <source>
        <dbReference type="Proteomes" id="UP000249913"/>
    </source>
</evidence>
<protein>
    <submittedName>
        <fullName evidence="4">Glyceraldehyde 3-phosphate dehydrogenase</fullName>
        <ecNumber evidence="4">1.2.1.12</ecNumber>
    </submittedName>
</protein>
<dbReference type="InterPro" id="IPR020828">
    <property type="entry name" value="GlycerAld_3-P_DH_NAD(P)-bd"/>
</dbReference>
<dbReference type="SUPFAM" id="SSF51735">
    <property type="entry name" value="NAD(P)-binding Rossmann-fold domains"/>
    <property type="match status" value="1"/>
</dbReference>
<dbReference type="AlphaFoldDB" id="A0A2X2K1C9"/>